<dbReference type="InterPro" id="IPR023271">
    <property type="entry name" value="Aquaporin-like"/>
</dbReference>
<name>A0A133L3I2_HEYCO</name>
<comment type="subcellular location">
    <subcellularLocation>
        <location evidence="1">Membrane</location>
        <topology evidence="1">Multi-pass membrane protein</topology>
    </subcellularLocation>
</comment>
<sequence length="284" mass="30890">MLEMVFMYEAVESVVQMALNKKKYLEESLLRYVTKAALASMFIGFAIIICYRLAEPFFDAKSPVTSFMASIFFGAALVLIMFGGGELFTGNTMMMTMSTVKKATTWKDALTNWVATYAGNLIGAAIFALFIHYSGLYADSDNSQFLMSVVGGKISLTTAQMFFRSILCNWLVCLGFWVPINVKGDGAKIASMMLLVFGFVISGYEHSIANMVLFSLALAAPHPDTITLVGILHNLGVVTLGNMIGGGVFVGAMYAFLTSKKKEKVPVAVVDTHTVSPFSAEKIK</sequence>
<dbReference type="GO" id="GO:0005886">
    <property type="term" value="C:plasma membrane"/>
    <property type="evidence" value="ECO:0007669"/>
    <property type="project" value="TreeGrafter"/>
</dbReference>
<evidence type="ECO:0000256" key="3">
    <source>
        <dbReference type="ARBA" id="ARBA00022989"/>
    </source>
</evidence>
<evidence type="ECO:0000313" key="7">
    <source>
        <dbReference type="Proteomes" id="UP000070376"/>
    </source>
</evidence>
<keyword evidence="2 5" id="KW-0812">Transmembrane</keyword>
<comment type="caution">
    <text evidence="6">The sequence shown here is derived from an EMBL/GenBank/DDBJ whole genome shotgun (WGS) entry which is preliminary data.</text>
</comment>
<feature type="transmembrane region" description="Helical" evidence="5">
    <location>
        <begin position="32"/>
        <end position="54"/>
    </location>
</feature>
<dbReference type="PATRIC" id="fig|1398.22.peg.155"/>
<dbReference type="EMBL" id="LRPN01000006">
    <property type="protein sequence ID" value="KWZ86090.1"/>
    <property type="molecule type" value="Genomic_DNA"/>
</dbReference>
<feature type="transmembrane region" description="Helical" evidence="5">
    <location>
        <begin position="192"/>
        <end position="219"/>
    </location>
</feature>
<feature type="transmembrane region" description="Helical" evidence="5">
    <location>
        <begin position="231"/>
        <end position="257"/>
    </location>
</feature>
<keyword evidence="3 5" id="KW-1133">Transmembrane helix</keyword>
<dbReference type="Gene3D" id="1.20.1080.10">
    <property type="entry name" value="Glycerol uptake facilitator protein"/>
    <property type="match status" value="1"/>
</dbReference>
<dbReference type="PANTHER" id="PTHR30520:SF8">
    <property type="entry name" value="NITRITE TRANSPORTER NIRC"/>
    <property type="match status" value="1"/>
</dbReference>
<organism evidence="6 7">
    <name type="scientific">Heyndrickxia coagulans</name>
    <name type="common">Weizmannia coagulans</name>
    <dbReference type="NCBI Taxonomy" id="1398"/>
    <lineage>
        <taxon>Bacteria</taxon>
        <taxon>Bacillati</taxon>
        <taxon>Bacillota</taxon>
        <taxon>Bacilli</taxon>
        <taxon>Bacillales</taxon>
        <taxon>Bacillaceae</taxon>
        <taxon>Heyndrickxia</taxon>
    </lineage>
</organism>
<feature type="transmembrane region" description="Helical" evidence="5">
    <location>
        <begin position="161"/>
        <end position="180"/>
    </location>
</feature>
<evidence type="ECO:0000256" key="2">
    <source>
        <dbReference type="ARBA" id="ARBA00022692"/>
    </source>
</evidence>
<protein>
    <submittedName>
        <fullName evidence="6">Formate/nitrite transporter</fullName>
    </submittedName>
</protein>
<evidence type="ECO:0000256" key="5">
    <source>
        <dbReference type="SAM" id="Phobius"/>
    </source>
</evidence>
<proteinExistence type="predicted"/>
<dbReference type="InterPro" id="IPR000292">
    <property type="entry name" value="For/NO2_transpt"/>
</dbReference>
<feature type="transmembrane region" description="Helical" evidence="5">
    <location>
        <begin position="110"/>
        <end position="133"/>
    </location>
</feature>
<gene>
    <name evidence="6" type="ORF">HMPREF3213_00151</name>
</gene>
<feature type="transmembrane region" description="Helical" evidence="5">
    <location>
        <begin position="66"/>
        <end position="89"/>
    </location>
</feature>
<dbReference type="Pfam" id="PF01226">
    <property type="entry name" value="Form_Nir_trans"/>
    <property type="match status" value="1"/>
</dbReference>
<dbReference type="PANTHER" id="PTHR30520">
    <property type="entry name" value="FORMATE TRANSPORTER-RELATED"/>
    <property type="match status" value="1"/>
</dbReference>
<dbReference type="AlphaFoldDB" id="A0A133L3I2"/>
<dbReference type="Proteomes" id="UP000070376">
    <property type="component" value="Unassembled WGS sequence"/>
</dbReference>
<evidence type="ECO:0000313" key="6">
    <source>
        <dbReference type="EMBL" id="KWZ86090.1"/>
    </source>
</evidence>
<accession>A0A133L3I2</accession>
<evidence type="ECO:0000256" key="4">
    <source>
        <dbReference type="ARBA" id="ARBA00023136"/>
    </source>
</evidence>
<keyword evidence="4 5" id="KW-0472">Membrane</keyword>
<evidence type="ECO:0000256" key="1">
    <source>
        <dbReference type="ARBA" id="ARBA00004141"/>
    </source>
</evidence>
<reference evidence="7" key="1">
    <citation type="submission" date="2016-01" db="EMBL/GenBank/DDBJ databases">
        <authorList>
            <person name="Mitreva M."/>
            <person name="Pepin K.H."/>
            <person name="Mihindukulasuriya K.A."/>
            <person name="Fulton R."/>
            <person name="Fronick C."/>
            <person name="O'Laughlin M."/>
            <person name="Miner T."/>
            <person name="Herter B."/>
            <person name="Rosa B.A."/>
            <person name="Cordes M."/>
            <person name="Tomlinson C."/>
            <person name="Wollam A."/>
            <person name="Palsikar V.B."/>
            <person name="Mardis E.R."/>
            <person name="Wilson R.K."/>
        </authorList>
    </citation>
    <scope>NUCLEOTIDE SEQUENCE [LARGE SCALE GENOMIC DNA]</scope>
    <source>
        <strain evidence="7">GED7749B</strain>
    </source>
</reference>
<dbReference type="GO" id="GO:0015499">
    <property type="term" value="F:formate transmembrane transporter activity"/>
    <property type="evidence" value="ECO:0007669"/>
    <property type="project" value="TreeGrafter"/>
</dbReference>